<keyword evidence="3 7" id="KW-0645">Protease</keyword>
<evidence type="ECO:0000256" key="1">
    <source>
        <dbReference type="ARBA" id="ARBA00004239"/>
    </source>
</evidence>
<evidence type="ECO:0000256" key="4">
    <source>
        <dbReference type="ARBA" id="ARBA00022801"/>
    </source>
</evidence>
<dbReference type="InterPro" id="IPR001254">
    <property type="entry name" value="Trypsin_dom"/>
</dbReference>
<dbReference type="InterPro" id="IPR033116">
    <property type="entry name" value="TRYPSIN_SER"/>
</dbReference>
<dbReference type="InterPro" id="IPR009003">
    <property type="entry name" value="Peptidase_S1_PA"/>
</dbReference>
<dbReference type="GO" id="GO:0005615">
    <property type="term" value="C:extracellular space"/>
    <property type="evidence" value="ECO:0007669"/>
    <property type="project" value="TreeGrafter"/>
</dbReference>
<keyword evidence="8" id="KW-0732">Signal</keyword>
<evidence type="ECO:0000259" key="9">
    <source>
        <dbReference type="PROSITE" id="PS50240"/>
    </source>
</evidence>
<evidence type="ECO:0000256" key="8">
    <source>
        <dbReference type="SAM" id="SignalP"/>
    </source>
</evidence>
<dbReference type="PANTHER" id="PTHR24264">
    <property type="entry name" value="TRYPSIN-RELATED"/>
    <property type="match status" value="1"/>
</dbReference>
<dbReference type="EMBL" id="CADEPI010000192">
    <property type="protein sequence ID" value="CAB3379689.1"/>
    <property type="molecule type" value="Genomic_DNA"/>
</dbReference>
<dbReference type="PROSITE" id="PS00135">
    <property type="entry name" value="TRYPSIN_SER"/>
    <property type="match status" value="1"/>
</dbReference>
<dbReference type="OrthoDB" id="5565075at2759"/>
<evidence type="ECO:0000313" key="10">
    <source>
        <dbReference type="EMBL" id="CAB3379689.1"/>
    </source>
</evidence>
<name>A0A8S1DE53_9INSE</name>
<dbReference type="Gene3D" id="2.40.10.10">
    <property type="entry name" value="Trypsin-like serine proteases"/>
    <property type="match status" value="1"/>
</dbReference>
<dbReference type="InterPro" id="IPR001314">
    <property type="entry name" value="Peptidase_S1A"/>
</dbReference>
<dbReference type="SUPFAM" id="SSF50494">
    <property type="entry name" value="Trypsin-like serine proteases"/>
    <property type="match status" value="1"/>
</dbReference>
<dbReference type="FunFam" id="2.40.10.10:FF:000068">
    <property type="entry name" value="transmembrane protease serine 2"/>
    <property type="match status" value="1"/>
</dbReference>
<comment type="caution">
    <text evidence="10">The sequence shown here is derived from an EMBL/GenBank/DDBJ whole genome shotgun (WGS) entry which is preliminary data.</text>
</comment>
<evidence type="ECO:0000256" key="5">
    <source>
        <dbReference type="ARBA" id="ARBA00022825"/>
    </source>
</evidence>
<dbReference type="InterPro" id="IPR018114">
    <property type="entry name" value="TRYPSIN_HIS"/>
</dbReference>
<feature type="domain" description="Peptidase S1" evidence="9">
    <location>
        <begin position="83"/>
        <end position="315"/>
    </location>
</feature>
<evidence type="ECO:0000256" key="2">
    <source>
        <dbReference type="ARBA" id="ARBA00022525"/>
    </source>
</evidence>
<evidence type="ECO:0000256" key="7">
    <source>
        <dbReference type="RuleBase" id="RU363034"/>
    </source>
</evidence>
<keyword evidence="6" id="KW-1015">Disulfide bond</keyword>
<dbReference type="PRINTS" id="PR00722">
    <property type="entry name" value="CHYMOTRYPSIN"/>
</dbReference>
<dbReference type="Proteomes" id="UP000494165">
    <property type="component" value="Unassembled WGS sequence"/>
</dbReference>
<keyword evidence="2" id="KW-0964">Secreted</keyword>
<dbReference type="CDD" id="cd00190">
    <property type="entry name" value="Tryp_SPc"/>
    <property type="match status" value="1"/>
</dbReference>
<dbReference type="GO" id="GO:0004252">
    <property type="term" value="F:serine-type endopeptidase activity"/>
    <property type="evidence" value="ECO:0007669"/>
    <property type="project" value="InterPro"/>
</dbReference>
<organism evidence="10 11">
    <name type="scientific">Cloeon dipterum</name>
    <dbReference type="NCBI Taxonomy" id="197152"/>
    <lineage>
        <taxon>Eukaryota</taxon>
        <taxon>Metazoa</taxon>
        <taxon>Ecdysozoa</taxon>
        <taxon>Arthropoda</taxon>
        <taxon>Hexapoda</taxon>
        <taxon>Insecta</taxon>
        <taxon>Pterygota</taxon>
        <taxon>Palaeoptera</taxon>
        <taxon>Ephemeroptera</taxon>
        <taxon>Pisciforma</taxon>
        <taxon>Baetidae</taxon>
        <taxon>Cloeon</taxon>
    </lineage>
</organism>
<protein>
    <recommendedName>
        <fullName evidence="9">Peptidase S1 domain-containing protein</fullName>
    </recommendedName>
</protein>
<dbReference type="PANTHER" id="PTHR24264:SF65">
    <property type="entry name" value="SRCR DOMAIN-CONTAINING PROTEIN"/>
    <property type="match status" value="1"/>
</dbReference>
<comment type="subcellular location">
    <subcellularLocation>
        <location evidence="1">Secreted</location>
        <location evidence="1">Extracellular space</location>
    </subcellularLocation>
</comment>
<gene>
    <name evidence="10" type="ORF">CLODIP_2_CD10430</name>
</gene>
<evidence type="ECO:0000256" key="6">
    <source>
        <dbReference type="ARBA" id="ARBA00023157"/>
    </source>
</evidence>
<sequence length="320" mass="34746">MQLLIALLITAHIAQGWKSQFARINKTKRLAVKVKHKTLDLYSKEEWTAMLKSLQPKLDGPVVKIINDSMSKESDDIELGMRIIKGRSSSRGQNPYQVGILIGEDSFCGGALISGNFVITAAHCLEGNTFTVILGAQNRSGFETGRMTIETSRIIMHPKWNGDLVVNDLALLPLPYPIPESNFIKRIRLPKRSSATASLDNNNVTVCGWGKTSDEDAAPASNLACARTRLISNAECTKLYGSASFKSTNLCGRGLNQQSTCSGDSGGPVVMTERDKLPTLIGIVSYGAAASCEDGYPDVFTRVSSYLSWITNVTGIAVRR</sequence>
<proteinExistence type="predicted"/>
<dbReference type="PROSITE" id="PS50240">
    <property type="entry name" value="TRYPSIN_DOM"/>
    <property type="match status" value="1"/>
</dbReference>
<feature type="signal peptide" evidence="8">
    <location>
        <begin position="1"/>
        <end position="16"/>
    </location>
</feature>
<feature type="chain" id="PRO_5035714646" description="Peptidase S1 domain-containing protein" evidence="8">
    <location>
        <begin position="17"/>
        <end position="320"/>
    </location>
</feature>
<dbReference type="AlphaFoldDB" id="A0A8S1DE53"/>
<keyword evidence="11" id="KW-1185">Reference proteome</keyword>
<dbReference type="PROSITE" id="PS00134">
    <property type="entry name" value="TRYPSIN_HIS"/>
    <property type="match status" value="1"/>
</dbReference>
<keyword evidence="5 7" id="KW-0720">Serine protease</keyword>
<dbReference type="FunFam" id="2.40.10.10:FF:000036">
    <property type="entry name" value="Trypsin beta"/>
    <property type="match status" value="1"/>
</dbReference>
<evidence type="ECO:0000256" key="3">
    <source>
        <dbReference type="ARBA" id="ARBA00022670"/>
    </source>
</evidence>
<dbReference type="InterPro" id="IPR043504">
    <property type="entry name" value="Peptidase_S1_PA_chymotrypsin"/>
</dbReference>
<dbReference type="InterPro" id="IPR050127">
    <property type="entry name" value="Serine_Proteases_S1"/>
</dbReference>
<evidence type="ECO:0000313" key="11">
    <source>
        <dbReference type="Proteomes" id="UP000494165"/>
    </source>
</evidence>
<dbReference type="GO" id="GO:0006508">
    <property type="term" value="P:proteolysis"/>
    <property type="evidence" value="ECO:0007669"/>
    <property type="project" value="UniProtKB-KW"/>
</dbReference>
<reference evidence="10 11" key="1">
    <citation type="submission" date="2020-04" db="EMBL/GenBank/DDBJ databases">
        <authorList>
            <person name="Alioto T."/>
            <person name="Alioto T."/>
            <person name="Gomez Garrido J."/>
        </authorList>
    </citation>
    <scope>NUCLEOTIDE SEQUENCE [LARGE SCALE GENOMIC DNA]</scope>
</reference>
<dbReference type="Pfam" id="PF00089">
    <property type="entry name" value="Trypsin"/>
    <property type="match status" value="1"/>
</dbReference>
<accession>A0A8S1DE53</accession>
<keyword evidence="4 7" id="KW-0378">Hydrolase</keyword>
<dbReference type="SMART" id="SM00020">
    <property type="entry name" value="Tryp_SPc"/>
    <property type="match status" value="1"/>
</dbReference>